<evidence type="ECO:0000313" key="1">
    <source>
        <dbReference type="EMBL" id="PJA45420.1"/>
    </source>
</evidence>
<reference evidence="2" key="1">
    <citation type="submission" date="2017-09" db="EMBL/GenBank/DDBJ databases">
        <title>Depth-based differentiation of microbial function through sediment-hosted aquifers and enrichment of novel symbionts in the deep terrestrial subsurface.</title>
        <authorList>
            <person name="Probst A.J."/>
            <person name="Ladd B."/>
            <person name="Jarett J.K."/>
            <person name="Geller-Mcgrath D.E."/>
            <person name="Sieber C.M.K."/>
            <person name="Emerson J.B."/>
            <person name="Anantharaman K."/>
            <person name="Thomas B.C."/>
            <person name="Malmstrom R."/>
            <person name="Stieglmeier M."/>
            <person name="Klingl A."/>
            <person name="Woyke T."/>
            <person name="Ryan C.M."/>
            <person name="Banfield J.F."/>
        </authorList>
    </citation>
    <scope>NUCLEOTIDE SEQUENCE [LARGE SCALE GENOMIC DNA]</scope>
</reference>
<dbReference type="Proteomes" id="UP000229385">
    <property type="component" value="Unassembled WGS sequence"/>
</dbReference>
<gene>
    <name evidence="1" type="ORF">CO174_03280</name>
</gene>
<name>A0A2M7XBZ9_9BACT</name>
<dbReference type="EMBL" id="PFWU01000039">
    <property type="protein sequence ID" value="PJA45420.1"/>
    <property type="molecule type" value="Genomic_DNA"/>
</dbReference>
<sequence>MNIRYRGTTTVPHMAPGELCFIQVRQTGMVDVIRGPSPEDFGEQLYKGIVCAIDYSTDPVRVHAVFADPCVTKHANRAVAQLDARQPPFAYMVTPRYRMQGISSFESFSLGDRCLVRIVDWDDRPETLANHGMTPDEIRQILPRELIGIWKARIIFATSTGHEVEGSRLYTVAAVIDDERIRTHENPDVRGWTGLEVPVRYTVWRATAMNQALKEGLDFLDEASTFLSEVTSDLGEDAKELWQELTGR</sequence>
<protein>
    <submittedName>
        <fullName evidence="1">Uncharacterized protein</fullName>
    </submittedName>
</protein>
<comment type="caution">
    <text evidence="1">The sequence shown here is derived from an EMBL/GenBank/DDBJ whole genome shotgun (WGS) entry which is preliminary data.</text>
</comment>
<proteinExistence type="predicted"/>
<accession>A0A2M7XBZ9</accession>
<organism evidence="1 2">
    <name type="scientific">Candidatus Uhrbacteria bacterium CG_4_9_14_3_um_filter_50_9</name>
    <dbReference type="NCBI Taxonomy" id="1975035"/>
    <lineage>
        <taxon>Bacteria</taxon>
        <taxon>Candidatus Uhriibacteriota</taxon>
    </lineage>
</organism>
<evidence type="ECO:0000313" key="2">
    <source>
        <dbReference type="Proteomes" id="UP000229385"/>
    </source>
</evidence>
<dbReference type="AlphaFoldDB" id="A0A2M7XBZ9"/>